<reference evidence="2" key="2">
    <citation type="journal article" date="2015" name="Data Brief">
        <title>Shoot transcriptome of the giant reed, Arundo donax.</title>
        <authorList>
            <person name="Barrero R.A."/>
            <person name="Guerrero F.D."/>
            <person name="Moolhuijzen P."/>
            <person name="Goolsby J.A."/>
            <person name="Tidwell J."/>
            <person name="Bellgard S.E."/>
            <person name="Bellgard M.I."/>
        </authorList>
    </citation>
    <scope>NUCLEOTIDE SEQUENCE</scope>
    <source>
        <tissue evidence="2">Shoot tissue taken approximately 20 cm above the soil surface</tissue>
    </source>
</reference>
<dbReference type="AlphaFoldDB" id="A0A0A8Y4E8"/>
<accession>A0A0A8Y4E8</accession>
<name>A0A0A8Y4E8_ARUDO</name>
<feature type="region of interest" description="Disordered" evidence="1">
    <location>
        <begin position="102"/>
        <end position="124"/>
    </location>
</feature>
<proteinExistence type="predicted"/>
<protein>
    <submittedName>
        <fullName evidence="2">Uncharacterized protein</fullName>
    </submittedName>
</protein>
<evidence type="ECO:0000313" key="2">
    <source>
        <dbReference type="EMBL" id="JAD20315.1"/>
    </source>
</evidence>
<sequence>MCGAGPGCRRRCPGGRIWPSPRRIGAGLRRWAKIRRWQWSKAVQGPAVAPVTADVAPAAGSGPPHNGSVRNGGCELRYGGLPGRRYTWSSPVRQCAEAVGLSTTQRGSCNSGGGGDSARVQQLW</sequence>
<evidence type="ECO:0000256" key="1">
    <source>
        <dbReference type="SAM" id="MobiDB-lite"/>
    </source>
</evidence>
<dbReference type="EMBL" id="GBRH01277580">
    <property type="protein sequence ID" value="JAD20315.1"/>
    <property type="molecule type" value="Transcribed_RNA"/>
</dbReference>
<reference evidence="2" key="1">
    <citation type="submission" date="2014-09" db="EMBL/GenBank/DDBJ databases">
        <authorList>
            <person name="Magalhaes I.L.F."/>
            <person name="Oliveira U."/>
            <person name="Santos F.R."/>
            <person name="Vidigal T.H.D.A."/>
            <person name="Brescovit A.D."/>
            <person name="Santos A.J."/>
        </authorList>
    </citation>
    <scope>NUCLEOTIDE SEQUENCE</scope>
    <source>
        <tissue evidence="2">Shoot tissue taken approximately 20 cm above the soil surface</tissue>
    </source>
</reference>
<organism evidence="2">
    <name type="scientific">Arundo donax</name>
    <name type="common">Giant reed</name>
    <name type="synonym">Donax arundinaceus</name>
    <dbReference type="NCBI Taxonomy" id="35708"/>
    <lineage>
        <taxon>Eukaryota</taxon>
        <taxon>Viridiplantae</taxon>
        <taxon>Streptophyta</taxon>
        <taxon>Embryophyta</taxon>
        <taxon>Tracheophyta</taxon>
        <taxon>Spermatophyta</taxon>
        <taxon>Magnoliopsida</taxon>
        <taxon>Liliopsida</taxon>
        <taxon>Poales</taxon>
        <taxon>Poaceae</taxon>
        <taxon>PACMAD clade</taxon>
        <taxon>Arundinoideae</taxon>
        <taxon>Arundineae</taxon>
        <taxon>Arundo</taxon>
    </lineage>
</organism>